<dbReference type="InterPro" id="IPR056924">
    <property type="entry name" value="SH3_Tf2-1"/>
</dbReference>
<feature type="region of interest" description="Disordered" evidence="1">
    <location>
        <begin position="65"/>
        <end position="104"/>
    </location>
</feature>
<sequence>MSQKLAKRFYGPFQIRRRIGIVAYELELPAGSRIHPVFHVSKLRPFVGDDPLTLFRTPPPSLLEEDEPLSSLSVGGTMDSETIEEREQLNSKGGGYSCAPKAYH</sequence>
<dbReference type="Pfam" id="PF24626">
    <property type="entry name" value="SH3_Tf2-1"/>
    <property type="match status" value="1"/>
</dbReference>
<dbReference type="Gramene" id="C.cajan_42506.t">
    <property type="protein sequence ID" value="C.cajan_42506.t.cds1"/>
    <property type="gene ID" value="C.cajan_42506"/>
</dbReference>
<proteinExistence type="predicted"/>
<evidence type="ECO:0000313" key="4">
    <source>
        <dbReference type="Proteomes" id="UP000075243"/>
    </source>
</evidence>
<name>A0A151QND3_CAJCA</name>
<dbReference type="AlphaFoldDB" id="A0A151QND3"/>
<dbReference type="PANTHER" id="PTHR46148:SF52">
    <property type="entry name" value="OS04G0603800 PROTEIN"/>
    <property type="match status" value="1"/>
</dbReference>
<dbReference type="EMBL" id="KQ485693">
    <property type="protein sequence ID" value="KYP31762.1"/>
    <property type="molecule type" value="Genomic_DNA"/>
</dbReference>
<gene>
    <name evidence="3" type="ORF">KK1_047756</name>
</gene>
<keyword evidence="4" id="KW-1185">Reference proteome</keyword>
<accession>A0A151QND3</accession>
<dbReference type="Proteomes" id="UP000075243">
    <property type="component" value="Unassembled WGS sequence"/>
</dbReference>
<protein>
    <recommendedName>
        <fullName evidence="2">Tf2-1-like SH3-like domain-containing protein</fullName>
    </recommendedName>
</protein>
<dbReference type="PANTHER" id="PTHR46148">
    <property type="entry name" value="CHROMO DOMAIN-CONTAINING PROTEIN"/>
    <property type="match status" value="1"/>
</dbReference>
<feature type="domain" description="Tf2-1-like SH3-like" evidence="2">
    <location>
        <begin position="2"/>
        <end position="47"/>
    </location>
</feature>
<evidence type="ECO:0000256" key="1">
    <source>
        <dbReference type="SAM" id="MobiDB-lite"/>
    </source>
</evidence>
<reference evidence="3" key="1">
    <citation type="journal article" date="2012" name="Nat. Biotechnol.">
        <title>Draft genome sequence of pigeonpea (Cajanus cajan), an orphan legume crop of resource-poor farmers.</title>
        <authorList>
            <person name="Varshney R.K."/>
            <person name="Chen W."/>
            <person name="Li Y."/>
            <person name="Bharti A.K."/>
            <person name="Saxena R.K."/>
            <person name="Schlueter J.A."/>
            <person name="Donoghue M.T."/>
            <person name="Azam S."/>
            <person name="Fan G."/>
            <person name="Whaley A.M."/>
            <person name="Farmer A.D."/>
            <person name="Sheridan J."/>
            <person name="Iwata A."/>
            <person name="Tuteja R."/>
            <person name="Penmetsa R.V."/>
            <person name="Wu W."/>
            <person name="Upadhyaya H.D."/>
            <person name="Yang S.P."/>
            <person name="Shah T."/>
            <person name="Saxena K.B."/>
            <person name="Michael T."/>
            <person name="McCombie W.R."/>
            <person name="Yang B."/>
            <person name="Zhang G."/>
            <person name="Yang H."/>
            <person name="Wang J."/>
            <person name="Spillane C."/>
            <person name="Cook D.R."/>
            <person name="May G.D."/>
            <person name="Xu X."/>
            <person name="Jackson S.A."/>
        </authorList>
    </citation>
    <scope>NUCLEOTIDE SEQUENCE [LARGE SCALE GENOMIC DNA]</scope>
</reference>
<organism evidence="3 4">
    <name type="scientific">Cajanus cajan</name>
    <name type="common">Pigeon pea</name>
    <name type="synonym">Cajanus indicus</name>
    <dbReference type="NCBI Taxonomy" id="3821"/>
    <lineage>
        <taxon>Eukaryota</taxon>
        <taxon>Viridiplantae</taxon>
        <taxon>Streptophyta</taxon>
        <taxon>Embryophyta</taxon>
        <taxon>Tracheophyta</taxon>
        <taxon>Spermatophyta</taxon>
        <taxon>Magnoliopsida</taxon>
        <taxon>eudicotyledons</taxon>
        <taxon>Gunneridae</taxon>
        <taxon>Pentapetalae</taxon>
        <taxon>rosids</taxon>
        <taxon>fabids</taxon>
        <taxon>Fabales</taxon>
        <taxon>Fabaceae</taxon>
        <taxon>Papilionoideae</taxon>
        <taxon>50 kb inversion clade</taxon>
        <taxon>NPAAA clade</taxon>
        <taxon>indigoferoid/millettioid clade</taxon>
        <taxon>Phaseoleae</taxon>
        <taxon>Cajanus</taxon>
    </lineage>
</organism>
<evidence type="ECO:0000313" key="3">
    <source>
        <dbReference type="EMBL" id="KYP31762.1"/>
    </source>
</evidence>
<evidence type="ECO:0000259" key="2">
    <source>
        <dbReference type="Pfam" id="PF24626"/>
    </source>
</evidence>